<feature type="transmembrane region" description="Helical" evidence="1">
    <location>
        <begin position="62"/>
        <end position="82"/>
    </location>
</feature>
<evidence type="ECO:0000313" key="2">
    <source>
        <dbReference type="EMBL" id="EDS73679.1"/>
    </source>
</evidence>
<keyword evidence="1" id="KW-0812">Transmembrane</keyword>
<dbReference type="AlphaFoldDB" id="B1C4T5"/>
<organism evidence="2 3">
    <name type="scientific">Thomasclavelia spiroformis DSM 1552</name>
    <dbReference type="NCBI Taxonomy" id="428126"/>
    <lineage>
        <taxon>Bacteria</taxon>
        <taxon>Bacillati</taxon>
        <taxon>Bacillota</taxon>
        <taxon>Erysipelotrichia</taxon>
        <taxon>Erysipelotrichales</taxon>
        <taxon>Coprobacillaceae</taxon>
        <taxon>Thomasclavelia</taxon>
    </lineage>
</organism>
<feature type="transmembrane region" description="Helical" evidence="1">
    <location>
        <begin position="6"/>
        <end position="32"/>
    </location>
</feature>
<dbReference type="RefSeq" id="WP_004610570.1">
    <property type="nucleotide sequence ID" value="NZ_CP102275.1"/>
</dbReference>
<evidence type="ECO:0000256" key="1">
    <source>
        <dbReference type="SAM" id="Phobius"/>
    </source>
</evidence>
<keyword evidence="3" id="KW-1185">Reference proteome</keyword>
<dbReference type="OrthoDB" id="2066427at2"/>
<dbReference type="GeneID" id="94016528"/>
<dbReference type="STRING" id="428126.CLOSPI_02104"/>
<sequence>MMKLLLLAGIVLAKILIAKGVALLLIILSFMFKGKQLHKSTFEWNEYFLSLNDNLVYRYTKIIYIISTVLSSCVMFLLFKFFDFKYPISLTFIIFIVCGLVSWYKYQKDEKGYIKSKIYEIKESIKSDSANEDVTP</sequence>
<feature type="transmembrane region" description="Helical" evidence="1">
    <location>
        <begin position="88"/>
        <end position="106"/>
    </location>
</feature>
<reference evidence="2" key="2">
    <citation type="submission" date="2014-06" db="EMBL/GenBank/DDBJ databases">
        <title>Draft genome sequence of Clostridium spiroforme (DSM 1552).</title>
        <authorList>
            <person name="Sudarsanam P."/>
            <person name="Ley R."/>
            <person name="Guruge J."/>
            <person name="Turnbaugh P.J."/>
            <person name="Mahowald M."/>
            <person name="Liep D."/>
            <person name="Gordon J."/>
        </authorList>
    </citation>
    <scope>NUCLEOTIDE SEQUENCE</scope>
    <source>
        <strain evidence="2">DSM 1552</strain>
    </source>
</reference>
<protein>
    <submittedName>
        <fullName evidence="2">Uncharacterized protein</fullName>
    </submittedName>
</protein>
<keyword evidence="1" id="KW-1133">Transmembrane helix</keyword>
<evidence type="ECO:0000313" key="3">
    <source>
        <dbReference type="Proteomes" id="UP000004910"/>
    </source>
</evidence>
<dbReference type="EMBL" id="ABIK02000015">
    <property type="protein sequence ID" value="EDS73679.1"/>
    <property type="molecule type" value="Genomic_DNA"/>
</dbReference>
<dbReference type="Proteomes" id="UP000004910">
    <property type="component" value="Unassembled WGS sequence"/>
</dbReference>
<reference evidence="2" key="1">
    <citation type="submission" date="2008-02" db="EMBL/GenBank/DDBJ databases">
        <authorList>
            <person name="Fulton L."/>
            <person name="Clifton S."/>
            <person name="Fulton B."/>
            <person name="Xu J."/>
            <person name="Minx P."/>
            <person name="Pepin K.H."/>
            <person name="Johnson M."/>
            <person name="Thiruvilangam P."/>
            <person name="Bhonagiri V."/>
            <person name="Nash W.E."/>
            <person name="Mardis E.R."/>
            <person name="Wilson R.K."/>
        </authorList>
    </citation>
    <scope>NUCLEOTIDE SEQUENCE [LARGE SCALE GENOMIC DNA]</scope>
    <source>
        <strain evidence="2">DSM 1552</strain>
    </source>
</reference>
<dbReference type="eggNOG" id="ENOG5033XPE">
    <property type="taxonomic scope" value="Bacteria"/>
</dbReference>
<name>B1C4T5_9FIRM</name>
<dbReference type="HOGENOM" id="CLU_1872761_0_0_9"/>
<proteinExistence type="predicted"/>
<comment type="caution">
    <text evidence="2">The sequence shown here is derived from an EMBL/GenBank/DDBJ whole genome shotgun (WGS) entry which is preliminary data.</text>
</comment>
<accession>B1C4T5</accession>
<keyword evidence="1" id="KW-0472">Membrane</keyword>
<gene>
    <name evidence="2" type="ORF">CLOSPI_02104</name>
</gene>